<dbReference type="InParanoid" id="F2UQY1"/>
<feature type="compositionally biased region" description="Basic and acidic residues" evidence="1">
    <location>
        <begin position="1"/>
        <end position="15"/>
    </location>
</feature>
<proteinExistence type="predicted"/>
<evidence type="ECO:0000313" key="2">
    <source>
        <dbReference type="EMBL" id="EGD80036.1"/>
    </source>
</evidence>
<organism evidence="3">
    <name type="scientific">Salpingoeca rosetta (strain ATCC 50818 / BSB-021)</name>
    <dbReference type="NCBI Taxonomy" id="946362"/>
    <lineage>
        <taxon>Eukaryota</taxon>
        <taxon>Choanoflagellata</taxon>
        <taxon>Craspedida</taxon>
        <taxon>Salpingoecidae</taxon>
        <taxon>Salpingoeca</taxon>
    </lineage>
</organism>
<gene>
    <name evidence="2" type="ORF">PTSG_10310</name>
</gene>
<dbReference type="RefSeq" id="XP_004988361.1">
    <property type="nucleotide sequence ID" value="XM_004988304.1"/>
</dbReference>
<dbReference type="EMBL" id="GL832990">
    <property type="protein sequence ID" value="EGD80036.1"/>
    <property type="molecule type" value="Genomic_DNA"/>
</dbReference>
<protein>
    <submittedName>
        <fullName evidence="2">Uncharacterized protein</fullName>
    </submittedName>
</protein>
<dbReference type="AlphaFoldDB" id="F2UQY1"/>
<feature type="compositionally biased region" description="Low complexity" evidence="1">
    <location>
        <begin position="17"/>
        <end position="35"/>
    </location>
</feature>
<evidence type="ECO:0000256" key="1">
    <source>
        <dbReference type="SAM" id="MobiDB-lite"/>
    </source>
</evidence>
<accession>F2UQY1</accession>
<dbReference type="GeneID" id="16068889"/>
<dbReference type="KEGG" id="sre:PTSG_10310"/>
<evidence type="ECO:0000313" key="3">
    <source>
        <dbReference type="Proteomes" id="UP000007799"/>
    </source>
</evidence>
<sequence length="84" mass="10061">MQYRCREHDRHRGYDHGQQQVQPQRRQQVGGQRRPRIRVGLGRRVAPSQRLHPRVYAMGRTFSVYQTKEHPDPPRVYDVPDDCI</sequence>
<dbReference type="Proteomes" id="UP000007799">
    <property type="component" value="Unassembled WGS sequence"/>
</dbReference>
<feature type="region of interest" description="Disordered" evidence="1">
    <location>
        <begin position="1"/>
        <end position="35"/>
    </location>
</feature>
<reference evidence="2" key="1">
    <citation type="submission" date="2009-08" db="EMBL/GenBank/DDBJ databases">
        <title>Annotation of Salpingoeca rosetta.</title>
        <authorList>
            <consortium name="The Broad Institute Genome Sequencing Platform"/>
            <person name="Russ C."/>
            <person name="Cuomo C."/>
            <person name="Burger G."/>
            <person name="Gray M.W."/>
            <person name="Holland P.W.H."/>
            <person name="King N."/>
            <person name="Lang F.B.F."/>
            <person name="Roger A.J."/>
            <person name="Ruiz-Trillo I."/>
            <person name="Young S.K."/>
            <person name="Zeng Q."/>
            <person name="Gargeya S."/>
            <person name="Alvarado L."/>
            <person name="Berlin A."/>
            <person name="Chapman S.B."/>
            <person name="Chen Z."/>
            <person name="Freedman E."/>
            <person name="Gellesch M."/>
            <person name="Goldberg J."/>
            <person name="Griggs A."/>
            <person name="Gujja S."/>
            <person name="Heilman E."/>
            <person name="Heiman D."/>
            <person name="Howarth C."/>
            <person name="Mehta T."/>
            <person name="Neiman D."/>
            <person name="Pearson M."/>
            <person name="Roberts A."/>
            <person name="Saif S."/>
            <person name="Shea T."/>
            <person name="Shenoy N."/>
            <person name="Sisk P."/>
            <person name="Stolte C."/>
            <person name="Sykes S."/>
            <person name="White J."/>
            <person name="Yandava C."/>
            <person name="Haas B."/>
            <person name="Nusbaum C."/>
            <person name="Birren B."/>
        </authorList>
    </citation>
    <scope>NUCLEOTIDE SEQUENCE [LARGE SCALE GENOMIC DNA]</scope>
    <source>
        <strain evidence="2">ATCC 50818</strain>
    </source>
</reference>
<name>F2UQY1_SALR5</name>
<keyword evidence="3" id="KW-1185">Reference proteome</keyword>